<dbReference type="AlphaFoldDB" id="A0AAV9NU03"/>
<keyword evidence="6" id="KW-1185">Reference proteome</keyword>
<dbReference type="GeneID" id="89968453"/>
<dbReference type="InterPro" id="IPR017853">
    <property type="entry name" value="GH"/>
</dbReference>
<comment type="catalytic activity">
    <reaction evidence="4">
        <text>alpha-D-galactosyl-(1-&gt;3)-1D-myo-inositol + sucrose = raffinose + myo-inositol</text>
        <dbReference type="Rhea" id="RHEA:20161"/>
        <dbReference type="ChEBI" id="CHEBI:16634"/>
        <dbReference type="ChEBI" id="CHEBI:17268"/>
        <dbReference type="ChEBI" id="CHEBI:17505"/>
        <dbReference type="ChEBI" id="CHEBI:17992"/>
        <dbReference type="EC" id="2.4.1.82"/>
    </reaction>
</comment>
<dbReference type="GO" id="GO:0004557">
    <property type="term" value="F:alpha-galactosidase activity"/>
    <property type="evidence" value="ECO:0007669"/>
    <property type="project" value="UniProtKB-EC"/>
</dbReference>
<proteinExistence type="inferred from homology"/>
<comment type="caution">
    <text evidence="5">The sequence shown here is derived from an EMBL/GenBank/DDBJ whole genome shotgun (WGS) entry which is preliminary data.</text>
</comment>
<dbReference type="Proteomes" id="UP001358417">
    <property type="component" value="Unassembled WGS sequence"/>
</dbReference>
<accession>A0AAV9NU03</accession>
<evidence type="ECO:0000256" key="2">
    <source>
        <dbReference type="ARBA" id="ARBA00007240"/>
    </source>
</evidence>
<evidence type="ECO:0000256" key="1">
    <source>
        <dbReference type="ARBA" id="ARBA00001255"/>
    </source>
</evidence>
<dbReference type="RefSeq" id="XP_064711722.1">
    <property type="nucleotide sequence ID" value="XM_064843862.1"/>
</dbReference>
<dbReference type="GO" id="GO:0047274">
    <property type="term" value="F:galactinol-sucrose galactosyltransferase activity"/>
    <property type="evidence" value="ECO:0007669"/>
    <property type="project" value="UniProtKB-EC"/>
</dbReference>
<dbReference type="SUPFAM" id="SSF51445">
    <property type="entry name" value="(Trans)glycosidases"/>
    <property type="match status" value="1"/>
</dbReference>
<dbReference type="InterPro" id="IPR013785">
    <property type="entry name" value="Aldolase_TIM"/>
</dbReference>
<organism evidence="5 6">
    <name type="scientific">Exophiala bonariae</name>
    <dbReference type="NCBI Taxonomy" id="1690606"/>
    <lineage>
        <taxon>Eukaryota</taxon>
        <taxon>Fungi</taxon>
        <taxon>Dikarya</taxon>
        <taxon>Ascomycota</taxon>
        <taxon>Pezizomycotina</taxon>
        <taxon>Eurotiomycetes</taxon>
        <taxon>Chaetothyriomycetidae</taxon>
        <taxon>Chaetothyriales</taxon>
        <taxon>Herpotrichiellaceae</taxon>
        <taxon>Exophiala</taxon>
    </lineage>
</organism>
<dbReference type="PANTHER" id="PTHR31268:SF32">
    <property type="entry name" value="GALACTINOL--SUCROSE GALACTOSYLTRANSFERASE 2-RELATED"/>
    <property type="match status" value="1"/>
</dbReference>
<dbReference type="Gene3D" id="3.20.20.70">
    <property type="entry name" value="Aldolase class I"/>
    <property type="match status" value="1"/>
</dbReference>
<dbReference type="EMBL" id="JAVRRD010000001">
    <property type="protein sequence ID" value="KAK5064398.1"/>
    <property type="molecule type" value="Genomic_DNA"/>
</dbReference>
<sequence length="931" mass="104021">MALFAHIAVFPPLGQVTVASPSRDPFNFTVVLESDKSLPEVPWEVSIWYDHGAYSGAKAASSWQALDLDLVHHTPAVLYDDSQKSGYRYTFSGNLQSPYTVEDKIYKGRRIPFTIRYRINSHSEWSWVFHNYGLQDGEFILQPPVDPNFLGATPFDIDEGWIARKTPSEAPDARLYSIESAHPIYVPENGNAGFERQVLGRVTQTCRYMALVRIWEPWLAPRHGGSHFRLEEPAILMSFLRSDGLHVVLFAINGIDEVLTQFRSTENGDIVVEARNDSGKDRKFRILAATSWNFEIANCAVMYEARKLVRESSAYQQAAAKFPQHVKTESVESDTVLVSQARGTQSPDGVQPQWLESWYDNLAYCTWNSLGQDLNAEKIMNGLDSLANNNINIATLIIDDNWQSLDGKQGETSQFNRGWKAFEANPLGFPEGLKTAVAKIRKAHPKIHDIAVWHALMGYWGGISPDGQLAKDYKTQWTHFRDGTPMAGKKLVIHPDDIHRLYDDFYRFLSDAGVTGVKTDVQFALDLLADTPDRQAFTNTYQSAWTQAHLRHLSGKAISCMSMIPQILCHSFLPTNFSRILLRNSDDFFPEVPTSHAWHVFANAHNALFVQHLNALPDWDMFQSSHPYSGFHAAARSLSGGPIYITDTPGEHDVELIHQMTALNPRGQTVILRPSGIGKTMGVYDKYDEKAVLKIGVYHGKSDVGSGMLGVFNIAESESRFILPITKFPGVNASTTDKPESAKRWIVRSHISKRITQPIQPTDPIRPDNLLQGRLPIRGYDVWSALPVDTFRLPWSPESTLDLSVIGLLGKFTGAAAIVDLYFNFNDVQEGTATASFSGSPLGHRLKIHIQLKALGVLGIWLSDAQSRSIDDMMVIIQSRAVPKHVVSLNLDNVPDGSSAGVLEIDVATAWKENELEHGWSNEVGVDVFLR</sequence>
<comment type="similarity">
    <text evidence="2">Belongs to the glycosyl hydrolases 36 family.</text>
</comment>
<gene>
    <name evidence="5" type="ORF">LTR84_000231</name>
</gene>
<protein>
    <recommendedName>
        <fullName evidence="7">Alpha-galactosidase</fullName>
    </recommendedName>
</protein>
<comment type="catalytic activity">
    <reaction evidence="1">
        <text>Hydrolysis of terminal, non-reducing alpha-D-galactose residues in alpha-D-galactosides, including galactose oligosaccharides, galactomannans and galactolipids.</text>
        <dbReference type="EC" id="3.2.1.22"/>
    </reaction>
</comment>
<dbReference type="PANTHER" id="PTHR31268">
    <property type="match status" value="1"/>
</dbReference>
<evidence type="ECO:0000313" key="5">
    <source>
        <dbReference type="EMBL" id="KAK5064398.1"/>
    </source>
</evidence>
<reference evidence="5 6" key="1">
    <citation type="submission" date="2023-08" db="EMBL/GenBank/DDBJ databases">
        <title>Black Yeasts Isolated from many extreme environments.</title>
        <authorList>
            <person name="Coleine C."/>
            <person name="Stajich J.E."/>
            <person name="Selbmann L."/>
        </authorList>
    </citation>
    <scope>NUCLEOTIDE SEQUENCE [LARGE SCALE GENOMIC DNA]</scope>
    <source>
        <strain evidence="5 6">CCFEE 5792</strain>
    </source>
</reference>
<evidence type="ECO:0000256" key="3">
    <source>
        <dbReference type="ARBA" id="ARBA00023277"/>
    </source>
</evidence>
<evidence type="ECO:0000256" key="4">
    <source>
        <dbReference type="ARBA" id="ARBA00049426"/>
    </source>
</evidence>
<dbReference type="InterPro" id="IPR008811">
    <property type="entry name" value="Glycosyl_hydrolases_36"/>
</dbReference>
<name>A0AAV9NU03_9EURO</name>
<dbReference type="Pfam" id="PF05691">
    <property type="entry name" value="Raffinose_syn"/>
    <property type="match status" value="1"/>
</dbReference>
<keyword evidence="3" id="KW-0119">Carbohydrate metabolism</keyword>
<evidence type="ECO:0008006" key="7">
    <source>
        <dbReference type="Google" id="ProtNLM"/>
    </source>
</evidence>
<evidence type="ECO:0000313" key="6">
    <source>
        <dbReference type="Proteomes" id="UP001358417"/>
    </source>
</evidence>